<keyword evidence="6 8" id="KW-0472">Membrane</keyword>
<evidence type="ECO:0000313" key="11">
    <source>
        <dbReference type="Proteomes" id="UP001213015"/>
    </source>
</evidence>
<dbReference type="InterPro" id="IPR001807">
    <property type="entry name" value="ClC"/>
</dbReference>
<dbReference type="RefSeq" id="WP_034530429.1">
    <property type="nucleotide sequence ID" value="NZ_CABMGH010000048.1"/>
</dbReference>
<feature type="transmembrane region" description="Helical" evidence="8">
    <location>
        <begin position="286"/>
        <end position="307"/>
    </location>
</feature>
<dbReference type="PANTHER" id="PTHR45711:SF6">
    <property type="entry name" value="CHLORIDE CHANNEL PROTEIN"/>
    <property type="match status" value="1"/>
</dbReference>
<dbReference type="PRINTS" id="PR00762">
    <property type="entry name" value="CLCHANNEL"/>
</dbReference>
<keyword evidence="4 8" id="KW-1133">Transmembrane helix</keyword>
<accession>A0AAP3M4I2</accession>
<keyword evidence="2" id="KW-0813">Transport</keyword>
<feature type="transmembrane region" description="Helical" evidence="8">
    <location>
        <begin position="222"/>
        <end position="242"/>
    </location>
</feature>
<dbReference type="AlphaFoldDB" id="A0AAP3M4I2"/>
<feature type="transmembrane region" description="Helical" evidence="8">
    <location>
        <begin position="344"/>
        <end position="366"/>
    </location>
</feature>
<dbReference type="CDD" id="cd01031">
    <property type="entry name" value="EriC"/>
    <property type="match status" value="1"/>
</dbReference>
<comment type="subcellular location">
    <subcellularLocation>
        <location evidence="1">Membrane</location>
        <topology evidence="1">Multi-pass membrane protein</topology>
    </subcellularLocation>
</comment>
<dbReference type="SUPFAM" id="SSF116726">
    <property type="entry name" value="TrkA C-terminal domain-like"/>
    <property type="match status" value="1"/>
</dbReference>
<dbReference type="Gene3D" id="3.30.70.1450">
    <property type="entry name" value="Regulator of K+ conductance, C-terminal domain"/>
    <property type="match status" value="1"/>
</dbReference>
<feature type="transmembrane region" description="Helical" evidence="8">
    <location>
        <begin position="319"/>
        <end position="338"/>
    </location>
</feature>
<dbReference type="Pfam" id="PF00654">
    <property type="entry name" value="Voltage_CLC"/>
    <property type="match status" value="1"/>
</dbReference>
<keyword evidence="3 8" id="KW-0812">Transmembrane</keyword>
<reference evidence="10" key="1">
    <citation type="submission" date="2022-01" db="EMBL/GenBank/DDBJ databases">
        <title>VMRC isolate genome collection.</title>
        <authorList>
            <person name="France M."/>
            <person name="Rutt L."/>
            <person name="Humphrys M."/>
            <person name="Ravel J."/>
        </authorList>
    </citation>
    <scope>NUCLEOTIDE SEQUENCE</scope>
    <source>
        <strain evidence="10">C0127B5</strain>
    </source>
</reference>
<evidence type="ECO:0000259" key="9">
    <source>
        <dbReference type="PROSITE" id="PS51202"/>
    </source>
</evidence>
<dbReference type="InterPro" id="IPR036721">
    <property type="entry name" value="RCK_C_sf"/>
</dbReference>
<dbReference type="GO" id="GO:0008324">
    <property type="term" value="F:monoatomic cation transmembrane transporter activity"/>
    <property type="evidence" value="ECO:0007669"/>
    <property type="project" value="InterPro"/>
</dbReference>
<evidence type="ECO:0000256" key="2">
    <source>
        <dbReference type="ARBA" id="ARBA00022448"/>
    </source>
</evidence>
<evidence type="ECO:0000256" key="1">
    <source>
        <dbReference type="ARBA" id="ARBA00004141"/>
    </source>
</evidence>
<evidence type="ECO:0000256" key="8">
    <source>
        <dbReference type="SAM" id="Phobius"/>
    </source>
</evidence>
<dbReference type="Proteomes" id="UP001213015">
    <property type="component" value="Unassembled WGS sequence"/>
</dbReference>
<feature type="transmembrane region" description="Helical" evidence="8">
    <location>
        <begin position="12"/>
        <end position="33"/>
    </location>
</feature>
<feature type="transmembrane region" description="Helical" evidence="8">
    <location>
        <begin position="53"/>
        <end position="72"/>
    </location>
</feature>
<dbReference type="GO" id="GO:0005886">
    <property type="term" value="C:plasma membrane"/>
    <property type="evidence" value="ECO:0007669"/>
    <property type="project" value="TreeGrafter"/>
</dbReference>
<dbReference type="InterPro" id="IPR014743">
    <property type="entry name" value="Cl-channel_core"/>
</dbReference>
<dbReference type="SUPFAM" id="SSF81340">
    <property type="entry name" value="Clc chloride channel"/>
    <property type="match status" value="1"/>
</dbReference>
<feature type="transmembrane region" description="Helical" evidence="8">
    <location>
        <begin position="373"/>
        <end position="399"/>
    </location>
</feature>
<name>A0AAP3M4I2_9LACO</name>
<dbReference type="InterPro" id="IPR006037">
    <property type="entry name" value="RCK_C"/>
</dbReference>
<proteinExistence type="predicted"/>
<feature type="transmembrane region" description="Helical" evidence="8">
    <location>
        <begin position="147"/>
        <end position="171"/>
    </location>
</feature>
<keyword evidence="7" id="KW-0868">Chloride</keyword>
<sequence length="502" mass="54836">MEKNKLNNLKLMAISLLVGLVSGLVVGAFRWLIGLLQSYWLYSFRLVHGNYGYWILIILGLLLTGLIAGYLVKNEPHAGGSGIPEVELQLQGKLQLNWWNILWRKFIGGILAIGSGLFLGREGPSIQLGAAVGQGISNKCSKTNQRVLLAAGAASGLSAAFGAPLGGTMFVLEEVFHNFSPRVWLNSLTAALAANFLVSNLFGQRPVLAIPYNHSFSVDLYWHLLVLGVLLGIIGRIYQWGLLNGKKIYTKIPLPRWLHGLIPLGMLIPIAYFVPQVIGGGNQLILNWHGFNAIEILFLVFLLRISFSIISYDSGLPGGIFLPILTMGALLGALYGMIMVNLGLLPRVLIVNLVIFSMAGLFSAIVRSPFTAILLITEMVGSLLHLMPLAVLALVAYLVNDLLGGKPIYESLADRMEHSNIADYADNVDQLTVSIFENSKLADKEIKDIAWPSKTLVRLIHRGAHDIIPTGKTKLLAGDLVVLEIDSNARGCIYDQIKDMQK</sequence>
<evidence type="ECO:0000256" key="7">
    <source>
        <dbReference type="ARBA" id="ARBA00023214"/>
    </source>
</evidence>
<comment type="caution">
    <text evidence="10">The sequence shown here is derived from an EMBL/GenBank/DDBJ whole genome shotgun (WGS) entry which is preliminary data.</text>
</comment>
<dbReference type="Gene3D" id="1.10.3080.10">
    <property type="entry name" value="Clc chloride channel"/>
    <property type="match status" value="1"/>
</dbReference>
<gene>
    <name evidence="10" type="ORF">L2422_04570</name>
</gene>
<dbReference type="GO" id="GO:0006813">
    <property type="term" value="P:potassium ion transport"/>
    <property type="evidence" value="ECO:0007669"/>
    <property type="project" value="InterPro"/>
</dbReference>
<dbReference type="GeneID" id="97458721"/>
<dbReference type="GO" id="GO:0005247">
    <property type="term" value="F:voltage-gated chloride channel activity"/>
    <property type="evidence" value="ECO:0007669"/>
    <property type="project" value="TreeGrafter"/>
</dbReference>
<protein>
    <submittedName>
        <fullName evidence="10">ClC family H(+)/Cl(-) exchange transporter</fullName>
    </submittedName>
</protein>
<feature type="domain" description="RCK C-terminal" evidence="9">
    <location>
        <begin position="418"/>
        <end position="502"/>
    </location>
</feature>
<evidence type="ECO:0000256" key="6">
    <source>
        <dbReference type="ARBA" id="ARBA00023136"/>
    </source>
</evidence>
<evidence type="ECO:0000256" key="5">
    <source>
        <dbReference type="ARBA" id="ARBA00023065"/>
    </source>
</evidence>
<dbReference type="EMBL" id="JAKHLF010000005">
    <property type="protein sequence ID" value="MCZ3844793.1"/>
    <property type="molecule type" value="Genomic_DNA"/>
</dbReference>
<evidence type="ECO:0000256" key="4">
    <source>
        <dbReference type="ARBA" id="ARBA00022989"/>
    </source>
</evidence>
<evidence type="ECO:0000313" key="10">
    <source>
        <dbReference type="EMBL" id="MCZ3844793.1"/>
    </source>
</evidence>
<evidence type="ECO:0000256" key="3">
    <source>
        <dbReference type="ARBA" id="ARBA00022692"/>
    </source>
</evidence>
<keyword evidence="5" id="KW-0406">Ion transport</keyword>
<feature type="transmembrane region" description="Helical" evidence="8">
    <location>
        <begin position="254"/>
        <end position="274"/>
    </location>
</feature>
<organism evidence="10 11">
    <name type="scientific">Lactobacillus mulieris</name>
    <dbReference type="NCBI Taxonomy" id="2508708"/>
    <lineage>
        <taxon>Bacteria</taxon>
        <taxon>Bacillati</taxon>
        <taxon>Bacillota</taxon>
        <taxon>Bacilli</taxon>
        <taxon>Lactobacillales</taxon>
        <taxon>Lactobacillaceae</taxon>
        <taxon>Lactobacillus</taxon>
    </lineage>
</organism>
<feature type="transmembrane region" description="Helical" evidence="8">
    <location>
        <begin position="183"/>
        <end position="202"/>
    </location>
</feature>
<dbReference type="PANTHER" id="PTHR45711">
    <property type="entry name" value="CHLORIDE CHANNEL PROTEIN"/>
    <property type="match status" value="1"/>
</dbReference>
<dbReference type="Pfam" id="PF02080">
    <property type="entry name" value="TrkA_C"/>
    <property type="match status" value="1"/>
</dbReference>
<dbReference type="PROSITE" id="PS51202">
    <property type="entry name" value="RCK_C"/>
    <property type="match status" value="1"/>
</dbReference>